<evidence type="ECO:0000313" key="1">
    <source>
        <dbReference type="EMBL" id="GBP90417.1"/>
    </source>
</evidence>
<keyword evidence="2" id="KW-1185">Reference proteome</keyword>
<dbReference type="Proteomes" id="UP000299102">
    <property type="component" value="Unassembled WGS sequence"/>
</dbReference>
<name>A0A4C1ZUY5_EUMVA</name>
<proteinExistence type="predicted"/>
<protein>
    <submittedName>
        <fullName evidence="1">Uncharacterized protein</fullName>
    </submittedName>
</protein>
<feature type="non-terminal residue" evidence="1">
    <location>
        <position position="1"/>
    </location>
</feature>
<comment type="caution">
    <text evidence="1">The sequence shown here is derived from an EMBL/GenBank/DDBJ whole genome shotgun (WGS) entry which is preliminary data.</text>
</comment>
<reference evidence="1 2" key="1">
    <citation type="journal article" date="2019" name="Commun. Biol.">
        <title>The bagworm genome reveals a unique fibroin gene that provides high tensile strength.</title>
        <authorList>
            <person name="Kono N."/>
            <person name="Nakamura H."/>
            <person name="Ohtoshi R."/>
            <person name="Tomita M."/>
            <person name="Numata K."/>
            <person name="Arakawa K."/>
        </authorList>
    </citation>
    <scope>NUCLEOTIDE SEQUENCE [LARGE SCALE GENOMIC DNA]</scope>
</reference>
<dbReference type="EMBL" id="BGZK01002083">
    <property type="protein sequence ID" value="GBP90417.1"/>
    <property type="molecule type" value="Genomic_DNA"/>
</dbReference>
<dbReference type="AlphaFoldDB" id="A0A4C1ZUY5"/>
<accession>A0A4C1ZUY5</accession>
<sequence>RDWPVDLSKFARLGSVRVAAHFVHGAPCSRGAPPPANSESMVKPNEKKLTYLKGDAVCP</sequence>
<evidence type="ECO:0000313" key="2">
    <source>
        <dbReference type="Proteomes" id="UP000299102"/>
    </source>
</evidence>
<gene>
    <name evidence="1" type="ORF">EVAR_42968_1</name>
</gene>
<organism evidence="1 2">
    <name type="scientific">Eumeta variegata</name>
    <name type="common">Bagworm moth</name>
    <name type="synonym">Eumeta japonica</name>
    <dbReference type="NCBI Taxonomy" id="151549"/>
    <lineage>
        <taxon>Eukaryota</taxon>
        <taxon>Metazoa</taxon>
        <taxon>Ecdysozoa</taxon>
        <taxon>Arthropoda</taxon>
        <taxon>Hexapoda</taxon>
        <taxon>Insecta</taxon>
        <taxon>Pterygota</taxon>
        <taxon>Neoptera</taxon>
        <taxon>Endopterygota</taxon>
        <taxon>Lepidoptera</taxon>
        <taxon>Glossata</taxon>
        <taxon>Ditrysia</taxon>
        <taxon>Tineoidea</taxon>
        <taxon>Psychidae</taxon>
        <taxon>Oiketicinae</taxon>
        <taxon>Eumeta</taxon>
    </lineage>
</organism>